<keyword evidence="2" id="KW-0446">Lipid-binding</keyword>
<comment type="similarity">
    <text evidence="1 3">Belongs to the OSBP family.</text>
</comment>
<sequence>MSSDSKKQFRHSDSASDSDGSEDDDLSLKSSNHETNSISATGGKSHKKRSSRKAQQEWDVLEGLKEGQACPEKPEKSVLFLFCFGPCCRRNHVNMLRSVLSVVTTNVRLLVMRAKLARLAITAIDIATINSVSRFFVLDKGSLVYAKTSLDIQKGKYHGLMDIALAVITYKRRGQRIDIDAEEQVHHLKLKDKPLFEDWLGRLKQHRLYRQHEIMRKGSARIDDANSPVTERPPLLTTANFPDYIRQQPFKRDAVRQSSFKGGQGRVVTWLLDSSGFELSGKNLQSCQADLSELRDLLEKIQALPLSSDATLDASRVRYPGTPRGMQSIPTLLLPSPTDRLHASASNPNLLNYASDISSGHIPPAQLVNDPSFMAGHEFRIQELKLREHFLSKSESVFVKLKDLLNMVSSERERIRNALEQELDPSIVNPAGNLKNALIEAQKQNADLRARLSRIHADSSLSDLPLVQTALSPLPTVRFSPASDKINVAQSLSLDSFSLSEYYDAEENFGTISDSSSEPSDEEVSSEISEDGTEFDHTQGGTTDKAMQAICATGRRSRLPVPKPEIPDVSLWGLLYRNIGKDLTKISMPVTLNEPLSMLQRLCEELEYSELLDKAAEYDDPLERMIYVAAFAVSGYASSYYREGHKPFNPLLGETYECIREDKGWKFIAEQVCHHPPISACYCESKNFKLWQDVRMKTKFWGKSMEIQPLGTVNVVLPKYRDHYKWNKVTTCVHNLLGGQRWADQYGEMTIVNGSIVCKITFTKGTNNASPKRYEVYGSINTGDGKVVHNLFGKWNEAFFCGHAATAKCIWRPGAMPENSELYYGFTRFAIELNELDPDMSKFLPPTDSRFRPDQRLLEEGKIAEAEAEKLRLESVQRERRKNREMGGEEPKPMWFKKILVDGKTETYEYSNKYWEARKDPGFSRMSFRPLF</sequence>
<dbReference type="AlphaFoldDB" id="A0A2C9K2J3"/>
<keyword evidence="4" id="KW-0445">Lipid transport</keyword>
<dbReference type="FunFam" id="2.40.160.120:FF:000001">
    <property type="entry name" value="Oxysterol-binding protein"/>
    <property type="match status" value="1"/>
</dbReference>
<dbReference type="PROSITE" id="PS01013">
    <property type="entry name" value="OSBP"/>
    <property type="match status" value="1"/>
</dbReference>
<dbReference type="Gene3D" id="3.30.70.3490">
    <property type="match status" value="1"/>
</dbReference>
<organism evidence="7 8">
    <name type="scientific">Biomphalaria glabrata</name>
    <name type="common">Bloodfluke planorb</name>
    <name type="synonym">Freshwater snail</name>
    <dbReference type="NCBI Taxonomy" id="6526"/>
    <lineage>
        <taxon>Eukaryota</taxon>
        <taxon>Metazoa</taxon>
        <taxon>Spiralia</taxon>
        <taxon>Lophotrochozoa</taxon>
        <taxon>Mollusca</taxon>
        <taxon>Gastropoda</taxon>
        <taxon>Heterobranchia</taxon>
        <taxon>Euthyneura</taxon>
        <taxon>Panpulmonata</taxon>
        <taxon>Hygrophila</taxon>
        <taxon>Lymnaeoidea</taxon>
        <taxon>Planorbidae</taxon>
        <taxon>Biomphalaria</taxon>
    </lineage>
</organism>
<dbReference type="InterPro" id="IPR018494">
    <property type="entry name" value="Oxysterol-bd_CS"/>
</dbReference>
<dbReference type="Gene3D" id="2.40.160.120">
    <property type="match status" value="1"/>
</dbReference>
<dbReference type="InterPro" id="IPR011993">
    <property type="entry name" value="PH-like_dom_sf"/>
</dbReference>
<dbReference type="GO" id="GO:0097038">
    <property type="term" value="C:perinuclear endoplasmic reticulum"/>
    <property type="evidence" value="ECO:0007669"/>
    <property type="project" value="TreeGrafter"/>
</dbReference>
<dbReference type="InterPro" id="IPR000648">
    <property type="entry name" value="Oxysterol-bd"/>
</dbReference>
<accession>A0A2C9K2J3</accession>
<dbReference type="Proteomes" id="UP000076420">
    <property type="component" value="Unassembled WGS sequence"/>
</dbReference>
<evidence type="ECO:0000256" key="4">
    <source>
        <dbReference type="RuleBase" id="RU003845"/>
    </source>
</evidence>
<name>A0A2C9K2J3_BIOGL</name>
<feature type="region of interest" description="Disordered" evidence="6">
    <location>
        <begin position="1"/>
        <end position="52"/>
    </location>
</feature>
<evidence type="ECO:0000256" key="3">
    <source>
        <dbReference type="RuleBase" id="RU003844"/>
    </source>
</evidence>
<dbReference type="Gene3D" id="2.30.29.30">
    <property type="entry name" value="Pleckstrin-homology domain (PH domain)/Phosphotyrosine-binding domain (PTB)"/>
    <property type="match status" value="1"/>
</dbReference>
<evidence type="ECO:0000256" key="2">
    <source>
        <dbReference type="ARBA" id="ARBA00023121"/>
    </source>
</evidence>
<dbReference type="VEuPathDB" id="VectorBase:BGLAX_034184"/>
<dbReference type="GO" id="GO:0005886">
    <property type="term" value="C:plasma membrane"/>
    <property type="evidence" value="ECO:0007669"/>
    <property type="project" value="TreeGrafter"/>
</dbReference>
<dbReference type="Pfam" id="PF01237">
    <property type="entry name" value="Oxysterol_BP"/>
    <property type="match status" value="1"/>
</dbReference>
<dbReference type="PANTHER" id="PTHR10972">
    <property type="entry name" value="OXYSTEROL-BINDING PROTEIN-RELATED"/>
    <property type="match status" value="1"/>
</dbReference>
<dbReference type="EnsemblMetazoa" id="BGLB012084-RB">
    <property type="protein sequence ID" value="BGLB012084-PB"/>
    <property type="gene ID" value="BGLB012084"/>
</dbReference>
<dbReference type="OrthoDB" id="1854502at2759"/>
<evidence type="ECO:0000256" key="6">
    <source>
        <dbReference type="SAM" id="MobiDB-lite"/>
    </source>
</evidence>
<dbReference type="KEGG" id="bgt:106078867"/>
<dbReference type="GO" id="GO:0005829">
    <property type="term" value="C:cytosol"/>
    <property type="evidence" value="ECO:0007669"/>
    <property type="project" value="TreeGrafter"/>
</dbReference>
<dbReference type="GO" id="GO:0015485">
    <property type="term" value="F:cholesterol binding"/>
    <property type="evidence" value="ECO:0007669"/>
    <property type="project" value="TreeGrafter"/>
</dbReference>
<dbReference type="SUPFAM" id="SSF144000">
    <property type="entry name" value="Oxysterol-binding protein-like"/>
    <property type="match status" value="1"/>
</dbReference>
<evidence type="ECO:0000256" key="1">
    <source>
        <dbReference type="ARBA" id="ARBA00008842"/>
    </source>
</evidence>
<evidence type="ECO:0000313" key="7">
    <source>
        <dbReference type="EnsemblMetazoa" id="BGLB012084-PB"/>
    </source>
</evidence>
<dbReference type="GO" id="GO:0120009">
    <property type="term" value="P:intermembrane lipid transfer"/>
    <property type="evidence" value="ECO:0007669"/>
    <property type="project" value="UniProtKB-ARBA"/>
</dbReference>
<gene>
    <name evidence="7" type="primary">106078867</name>
</gene>
<dbReference type="PANTHER" id="PTHR10972:SF203">
    <property type="entry name" value="OXYSTEROL-BINDING PROTEIN HOMOLOG 3"/>
    <property type="match status" value="1"/>
</dbReference>
<proteinExistence type="inferred from homology"/>
<feature type="compositionally biased region" description="Basic and acidic residues" evidence="6">
    <location>
        <begin position="1"/>
        <end position="14"/>
    </location>
</feature>
<keyword evidence="5" id="KW-0175">Coiled coil</keyword>
<evidence type="ECO:0000256" key="5">
    <source>
        <dbReference type="SAM" id="Coils"/>
    </source>
</evidence>
<keyword evidence="4" id="KW-0813">Transport</keyword>
<dbReference type="InterPro" id="IPR037239">
    <property type="entry name" value="OSBP_sf"/>
</dbReference>
<protein>
    <recommendedName>
        <fullName evidence="4">Oxysterol-binding protein</fullName>
    </recommendedName>
</protein>
<feature type="compositionally biased region" description="Polar residues" evidence="6">
    <location>
        <begin position="33"/>
        <end position="42"/>
    </location>
</feature>
<feature type="compositionally biased region" description="Acidic residues" evidence="6">
    <location>
        <begin position="519"/>
        <end position="533"/>
    </location>
</feature>
<evidence type="ECO:0000313" key="8">
    <source>
        <dbReference type="Proteomes" id="UP000076420"/>
    </source>
</evidence>
<feature type="region of interest" description="Disordered" evidence="6">
    <location>
        <begin position="509"/>
        <end position="544"/>
    </location>
</feature>
<reference evidence="7" key="1">
    <citation type="submission" date="2020-05" db="UniProtKB">
        <authorList>
            <consortium name="EnsemblMetazoa"/>
        </authorList>
    </citation>
    <scope>IDENTIFICATION</scope>
    <source>
        <strain evidence="7">BB02</strain>
    </source>
</reference>
<dbReference type="VEuPathDB" id="VectorBase:BGLB012084"/>
<feature type="coiled-coil region" evidence="5">
    <location>
        <begin position="401"/>
        <end position="458"/>
    </location>
</feature>
<dbReference type="STRING" id="6526.A0A2C9K2J3"/>
<dbReference type="SUPFAM" id="SSF50729">
    <property type="entry name" value="PH domain-like"/>
    <property type="match status" value="1"/>
</dbReference>